<dbReference type="GO" id="GO:0046872">
    <property type="term" value="F:metal ion binding"/>
    <property type="evidence" value="ECO:0007669"/>
    <property type="project" value="UniProtKB-UniRule"/>
</dbReference>
<evidence type="ECO:0000313" key="5">
    <source>
        <dbReference type="Proteomes" id="UP000182589"/>
    </source>
</evidence>
<evidence type="ECO:0000313" key="3">
    <source>
        <dbReference type="EMBL" id="GLV14398.1"/>
    </source>
</evidence>
<dbReference type="CDD" id="cd03522">
    <property type="entry name" value="MoeA_like"/>
    <property type="match status" value="1"/>
</dbReference>
<reference evidence="3" key="3">
    <citation type="submission" date="2023-02" db="EMBL/GenBank/DDBJ databases">
        <title>Proposal of a novel subspecies: Alicyclobacillus hesperidum subspecies aegle.</title>
        <authorList>
            <person name="Goto K."/>
            <person name="Fujii T."/>
            <person name="Yasui K."/>
            <person name="Mochida K."/>
            <person name="Kato-Tanaka Y."/>
            <person name="Morohoshi S."/>
            <person name="An S.Y."/>
            <person name="Kasai H."/>
            <person name="Yokota A."/>
        </authorList>
    </citation>
    <scope>NUCLEOTIDE SEQUENCE</scope>
    <source>
        <strain evidence="3">DSM 12766</strain>
    </source>
</reference>
<accession>A0A1H2UJM7</accession>
<dbReference type="Proteomes" id="UP001157137">
    <property type="component" value="Unassembled WGS sequence"/>
</dbReference>
<dbReference type="SUPFAM" id="SSF53218">
    <property type="entry name" value="Molybdenum cofactor biosynthesis proteins"/>
    <property type="match status" value="1"/>
</dbReference>
<keyword evidence="1" id="KW-0500">Molybdenum</keyword>
<dbReference type="PANTHER" id="PTHR10192">
    <property type="entry name" value="MOLYBDOPTERIN BIOSYNTHESIS PROTEIN"/>
    <property type="match status" value="1"/>
</dbReference>
<comment type="pathway">
    <text evidence="1">Cofactor biosynthesis; molybdopterin biosynthesis.</text>
</comment>
<dbReference type="InterPro" id="IPR036425">
    <property type="entry name" value="MoaB/Mog-like_dom_sf"/>
</dbReference>
<dbReference type="Gene3D" id="3.40.980.10">
    <property type="entry name" value="MoaB/Mog-like domain"/>
    <property type="match status" value="1"/>
</dbReference>
<dbReference type="STRING" id="89784.SAMN04489725_10825"/>
<keyword evidence="1" id="KW-0460">Magnesium</keyword>
<comment type="function">
    <text evidence="1">Catalyzes the insertion of molybdate into adenylated molybdopterin with the concomitant release of AMP.</text>
</comment>
<name>A0A1H2UJM7_9BACL</name>
<dbReference type="GO" id="GO:0006777">
    <property type="term" value="P:Mo-molybdopterin cofactor biosynthetic process"/>
    <property type="evidence" value="ECO:0007669"/>
    <property type="project" value="UniProtKB-UniRule"/>
</dbReference>
<reference evidence="4" key="1">
    <citation type="submission" date="2016-10" db="EMBL/GenBank/DDBJ databases">
        <authorList>
            <person name="de Groot N.N."/>
        </authorList>
    </citation>
    <scope>NUCLEOTIDE SEQUENCE [LARGE SCALE GENOMIC DNA]</scope>
    <source>
        <strain evidence="4">DSM 12489</strain>
    </source>
</reference>
<proteinExistence type="inferred from homology"/>
<comment type="cofactor">
    <cofactor evidence="1">
        <name>Mg(2+)</name>
        <dbReference type="ChEBI" id="CHEBI:18420"/>
    </cofactor>
</comment>
<dbReference type="EMBL" id="FNOJ01000008">
    <property type="protein sequence ID" value="SDW56343.1"/>
    <property type="molecule type" value="Genomic_DNA"/>
</dbReference>
<dbReference type="Proteomes" id="UP000182589">
    <property type="component" value="Unassembled WGS sequence"/>
</dbReference>
<organism evidence="4 5">
    <name type="scientific">Alicyclobacillus hesperidum</name>
    <dbReference type="NCBI Taxonomy" id="89784"/>
    <lineage>
        <taxon>Bacteria</taxon>
        <taxon>Bacillati</taxon>
        <taxon>Bacillota</taxon>
        <taxon>Bacilli</taxon>
        <taxon>Bacillales</taxon>
        <taxon>Alicyclobacillaceae</taxon>
        <taxon>Alicyclobacillus</taxon>
    </lineage>
</organism>
<dbReference type="GO" id="GO:0005829">
    <property type="term" value="C:cytosol"/>
    <property type="evidence" value="ECO:0007669"/>
    <property type="project" value="TreeGrafter"/>
</dbReference>
<sequence length="330" mass="36131">MKRREVPVENAVGMQLAHDMTRIVPGEFKGRQFRRGHIIREEDIPVLLDMGKRHIYILELDDGELHEDDAAIRMARAIAGRGVRLSDVEEGKVVLKADREGMLWVDARRVTAMNSIDEIAIATRLPFQHVTVGTSLASVRPIPLVIAEEKVRAIEVIARGAHRRSIVDVLPYRPQKVHLVTTGSEILSGRIEDRFGPVLREKLAAYGIRDVEQTLVGDDPDAIAGEIARVVADGATLVLVTGGMSVDPDDRSPAAIRRAATEVVTHGIPMIPGSMMMLAYRGHAAIFGLPGAVIHDPITAFDKLLPRVLAGLRVRRRDIAVLGIGGWLNA</sequence>
<dbReference type="UniPathway" id="UPA00344"/>
<keyword evidence="1" id="KW-0479">Metal-binding</keyword>
<dbReference type="Pfam" id="PF00994">
    <property type="entry name" value="MoCF_biosynth"/>
    <property type="match status" value="1"/>
</dbReference>
<keyword evidence="1" id="KW-0808">Transferase</keyword>
<dbReference type="PANTHER" id="PTHR10192:SF28">
    <property type="entry name" value="MOLYBDOPTERIN MOLYBDENUMTRANSFERASE"/>
    <property type="match status" value="1"/>
</dbReference>
<gene>
    <name evidence="3" type="ORF">Heshes_20820</name>
    <name evidence="4" type="ORF">SAMN04489725_10825</name>
</gene>
<dbReference type="EC" id="2.10.1.1" evidence="1"/>
<evidence type="ECO:0000256" key="1">
    <source>
        <dbReference type="RuleBase" id="RU365090"/>
    </source>
</evidence>
<protein>
    <recommendedName>
        <fullName evidence="1">Molybdopterin molybdenumtransferase</fullName>
        <ecNumber evidence="1">2.10.1.1</ecNumber>
    </recommendedName>
</protein>
<dbReference type="InterPro" id="IPR038987">
    <property type="entry name" value="MoeA-like"/>
</dbReference>
<dbReference type="EMBL" id="BSRA01000011">
    <property type="protein sequence ID" value="GLV14398.1"/>
    <property type="molecule type" value="Genomic_DNA"/>
</dbReference>
<comment type="catalytic activity">
    <reaction evidence="1">
        <text>adenylyl-molybdopterin + molybdate = Mo-molybdopterin + AMP + H(+)</text>
        <dbReference type="Rhea" id="RHEA:35047"/>
        <dbReference type="ChEBI" id="CHEBI:15378"/>
        <dbReference type="ChEBI" id="CHEBI:36264"/>
        <dbReference type="ChEBI" id="CHEBI:62727"/>
        <dbReference type="ChEBI" id="CHEBI:71302"/>
        <dbReference type="ChEBI" id="CHEBI:456215"/>
    </reaction>
</comment>
<dbReference type="AlphaFoldDB" id="A0A1H2UJM7"/>
<evidence type="ECO:0000259" key="2">
    <source>
        <dbReference type="SMART" id="SM00852"/>
    </source>
</evidence>
<reference evidence="5" key="2">
    <citation type="submission" date="2016-10" db="EMBL/GenBank/DDBJ databases">
        <authorList>
            <person name="Varghese N."/>
        </authorList>
    </citation>
    <scope>NUCLEOTIDE SEQUENCE [LARGE SCALE GENOMIC DNA]</scope>
    <source>
        <strain evidence="5">DSM 12489</strain>
    </source>
</reference>
<dbReference type="RefSeq" id="WP_040290426.1">
    <property type="nucleotide sequence ID" value="NZ_BSRA01000011.1"/>
</dbReference>
<evidence type="ECO:0000313" key="4">
    <source>
        <dbReference type="EMBL" id="SDW56343.1"/>
    </source>
</evidence>
<feature type="domain" description="MoaB/Mog" evidence="2">
    <location>
        <begin position="178"/>
        <end position="310"/>
    </location>
</feature>
<dbReference type="InterPro" id="IPR001453">
    <property type="entry name" value="MoaB/Mog_dom"/>
</dbReference>
<keyword evidence="5" id="KW-1185">Reference proteome</keyword>
<comment type="similarity">
    <text evidence="1">Belongs to the MoeA family.</text>
</comment>
<dbReference type="GO" id="GO:0061599">
    <property type="term" value="F:molybdopterin molybdotransferase activity"/>
    <property type="evidence" value="ECO:0007669"/>
    <property type="project" value="UniProtKB-UniRule"/>
</dbReference>
<keyword evidence="1" id="KW-0501">Molybdenum cofactor biosynthesis</keyword>
<dbReference type="SMART" id="SM00852">
    <property type="entry name" value="MoCF_biosynth"/>
    <property type="match status" value="1"/>
</dbReference>